<evidence type="ECO:0000256" key="6">
    <source>
        <dbReference type="RuleBase" id="RU361235"/>
    </source>
</evidence>
<dbReference type="RefSeq" id="XP_028031236.1">
    <property type="nucleotide sequence ID" value="XM_028175435.1"/>
</dbReference>
<dbReference type="InterPro" id="IPR002018">
    <property type="entry name" value="CarbesteraseB"/>
</dbReference>
<feature type="signal peptide" evidence="6">
    <location>
        <begin position="1"/>
        <end position="16"/>
    </location>
</feature>
<reference evidence="9 10" key="1">
    <citation type="submission" date="2025-04" db="UniProtKB">
        <authorList>
            <consortium name="RefSeq"/>
        </authorList>
    </citation>
    <scope>IDENTIFICATION</scope>
    <source>
        <tissue evidence="9 10">Silk gland</tissue>
    </source>
</reference>
<dbReference type="GeneID" id="114243816"/>
<evidence type="ECO:0000259" key="7">
    <source>
        <dbReference type="Pfam" id="PF00135"/>
    </source>
</evidence>
<evidence type="ECO:0000256" key="5">
    <source>
        <dbReference type="ARBA" id="ARBA00023180"/>
    </source>
</evidence>
<keyword evidence="3 6" id="KW-0378">Hydrolase</keyword>
<evidence type="ECO:0000256" key="4">
    <source>
        <dbReference type="ARBA" id="ARBA00023157"/>
    </source>
</evidence>
<evidence type="ECO:0000313" key="8">
    <source>
        <dbReference type="Proteomes" id="UP000504629"/>
    </source>
</evidence>
<dbReference type="Pfam" id="PF00135">
    <property type="entry name" value="COesterase"/>
    <property type="match status" value="1"/>
</dbReference>
<dbReference type="KEGG" id="bman:114243816"/>
<dbReference type="PANTHER" id="PTHR43142:SF1">
    <property type="entry name" value="CARBOXYLIC ESTER HYDROLASE"/>
    <property type="match status" value="1"/>
</dbReference>
<sequence length="551" mass="62164">MKWVALLSLIAVSVVRLPAPVVITTSGPVRGRISENGNFYEYFGIPYATVDERNRFQAPLPAPQWSEIFEATNENTWCPQKSIGPIVFGEPDCLKLNVYSPVKAVKLPVMVYIHGGCFFSGAGSPYLYGGDFFAENQVVFVGINYRLSVEGFLCLGIEEAPGNAGLKDQIAALKWIQENIANFGGDPDNVTLFGESAGAVSTSFMILSPAARGLFHKAILQSGSSLAPWALQHDPIRTASALVKKFGYDTKDPYEIYSILSNKTVNELVLALNNEEKYCVADFNIFVPCVERPIEGIESVITEYPTNVIRSGNYTKVPMIIGNTDKEGIYFVAADYGVNLANHTNFDIMSNLQNDLEFPNDWERNCTAERLKTHYLSSSTEDNMIMNVVELYSDVHFKFPSVIESEMYSMTTDQPIYYYIFKYSGLINMPKLISGFGLIKGASHADELFYLFKPHSFPLPQKSLESTMIARMLEMWTNFARYGNPTPKRTKILPYIWNPSREPNPTALVIDSRITTAPMWNEQSVKLWNETYRKYRKRNYGFKDFCSIRQQ</sequence>
<dbReference type="PANTHER" id="PTHR43142">
    <property type="entry name" value="CARBOXYLIC ESTER HYDROLASE"/>
    <property type="match status" value="1"/>
</dbReference>
<feature type="domain" description="Carboxylesterase type B" evidence="7">
    <location>
        <begin position="19"/>
        <end position="527"/>
    </location>
</feature>
<dbReference type="AlphaFoldDB" id="A0A6J2JPP1"/>
<evidence type="ECO:0000256" key="2">
    <source>
        <dbReference type="ARBA" id="ARBA00022487"/>
    </source>
</evidence>
<keyword evidence="2" id="KW-0719">Serine esterase</keyword>
<accession>A0A6J2JPP1</accession>
<evidence type="ECO:0000313" key="9">
    <source>
        <dbReference type="RefSeq" id="XP_028031236.1"/>
    </source>
</evidence>
<evidence type="ECO:0000256" key="1">
    <source>
        <dbReference type="ARBA" id="ARBA00005964"/>
    </source>
</evidence>
<dbReference type="GO" id="GO:0052689">
    <property type="term" value="F:carboxylic ester hydrolase activity"/>
    <property type="evidence" value="ECO:0007669"/>
    <property type="project" value="UniProtKB-KW"/>
</dbReference>
<organism evidence="8 11">
    <name type="scientific">Bombyx mandarina</name>
    <name type="common">Wild silk moth</name>
    <name type="synonym">Wild silkworm</name>
    <dbReference type="NCBI Taxonomy" id="7092"/>
    <lineage>
        <taxon>Eukaryota</taxon>
        <taxon>Metazoa</taxon>
        <taxon>Ecdysozoa</taxon>
        <taxon>Arthropoda</taxon>
        <taxon>Hexapoda</taxon>
        <taxon>Insecta</taxon>
        <taxon>Pterygota</taxon>
        <taxon>Neoptera</taxon>
        <taxon>Endopterygota</taxon>
        <taxon>Lepidoptera</taxon>
        <taxon>Glossata</taxon>
        <taxon>Ditrysia</taxon>
        <taxon>Bombycoidea</taxon>
        <taxon>Bombycidae</taxon>
        <taxon>Bombycinae</taxon>
        <taxon>Bombyx</taxon>
    </lineage>
</organism>
<keyword evidence="6" id="KW-0732">Signal</keyword>
<protein>
    <recommendedName>
        <fullName evidence="6">Carboxylic ester hydrolase</fullName>
        <ecNumber evidence="6">3.1.1.-</ecNumber>
    </recommendedName>
</protein>
<gene>
    <name evidence="9 10 11" type="primary">LOC114243816</name>
</gene>
<feature type="chain" id="PRO_5044518295" description="Carboxylic ester hydrolase" evidence="6">
    <location>
        <begin position="17"/>
        <end position="551"/>
    </location>
</feature>
<evidence type="ECO:0000313" key="10">
    <source>
        <dbReference type="RefSeq" id="XP_028031237.1"/>
    </source>
</evidence>
<dbReference type="RefSeq" id="XP_028031238.1">
    <property type="nucleotide sequence ID" value="XM_028175437.1"/>
</dbReference>
<dbReference type="PROSITE" id="PS00122">
    <property type="entry name" value="CARBOXYLESTERASE_B_1"/>
    <property type="match status" value="1"/>
</dbReference>
<dbReference type="OrthoDB" id="19653at2759"/>
<dbReference type="EC" id="3.1.1.-" evidence="6"/>
<dbReference type="Proteomes" id="UP000504629">
    <property type="component" value="Unplaced"/>
</dbReference>
<evidence type="ECO:0000313" key="11">
    <source>
        <dbReference type="RefSeq" id="XP_028031238.1"/>
    </source>
</evidence>
<dbReference type="SUPFAM" id="SSF53474">
    <property type="entry name" value="alpha/beta-Hydrolases"/>
    <property type="match status" value="1"/>
</dbReference>
<keyword evidence="8" id="KW-1185">Reference proteome</keyword>
<proteinExistence type="inferred from homology"/>
<dbReference type="Gene3D" id="3.40.50.1820">
    <property type="entry name" value="alpha/beta hydrolase"/>
    <property type="match status" value="1"/>
</dbReference>
<dbReference type="InterPro" id="IPR029058">
    <property type="entry name" value="AB_hydrolase_fold"/>
</dbReference>
<dbReference type="RefSeq" id="XP_028031237.1">
    <property type="nucleotide sequence ID" value="XM_028175436.1"/>
</dbReference>
<comment type="similarity">
    <text evidence="1 6">Belongs to the type-B carboxylesterase/lipase family.</text>
</comment>
<evidence type="ECO:0000256" key="3">
    <source>
        <dbReference type="ARBA" id="ARBA00022801"/>
    </source>
</evidence>
<keyword evidence="5" id="KW-0325">Glycoprotein</keyword>
<keyword evidence="4" id="KW-1015">Disulfide bond</keyword>
<dbReference type="InterPro" id="IPR019826">
    <property type="entry name" value="Carboxylesterase_B_AS"/>
</dbReference>
<name>A0A6J2JPP1_BOMMA</name>